<name>A0ABD6W640_RATRA</name>
<keyword evidence="2" id="KW-0472">Membrane</keyword>
<feature type="transmembrane region" description="Helical" evidence="2">
    <location>
        <begin position="118"/>
        <end position="136"/>
    </location>
</feature>
<evidence type="ECO:0000256" key="2">
    <source>
        <dbReference type="SAM" id="Phobius"/>
    </source>
</evidence>
<comment type="caution">
    <text evidence="4">The sequence shown here is derived from an EMBL/GenBank/DDBJ whole genome shotgun (WGS) entry which is preliminary data.</text>
</comment>
<protein>
    <recommendedName>
        <fullName evidence="3">DUF418 domain-containing protein</fullName>
    </recommendedName>
</protein>
<accession>A0ABD6W640</accession>
<dbReference type="InterPro" id="IPR052529">
    <property type="entry name" value="Bact_Transport_Assoc"/>
</dbReference>
<proteinExistence type="predicted"/>
<evidence type="ECO:0000313" key="4">
    <source>
        <dbReference type="EMBL" id="PPF10007.1"/>
    </source>
</evidence>
<keyword evidence="2" id="KW-0812">Transmembrane</keyword>
<feature type="transmembrane region" description="Helical" evidence="2">
    <location>
        <begin position="240"/>
        <end position="258"/>
    </location>
</feature>
<feature type="transmembrane region" description="Helical" evidence="2">
    <location>
        <begin position="335"/>
        <end position="359"/>
    </location>
</feature>
<evidence type="ECO:0000256" key="1">
    <source>
        <dbReference type="SAM" id="MobiDB-lite"/>
    </source>
</evidence>
<feature type="compositionally biased region" description="Basic and acidic residues" evidence="1">
    <location>
        <begin position="21"/>
        <end position="33"/>
    </location>
</feature>
<feature type="transmembrane region" description="Helical" evidence="2">
    <location>
        <begin position="270"/>
        <end position="291"/>
    </location>
</feature>
<reference evidence="4 5" key="1">
    <citation type="submission" date="2018-02" db="EMBL/GenBank/DDBJ databases">
        <title>Bacteriophage NCPPB3778 and a type I-E CRISPR drive the evolution of the US Biological Select Agent, Rathayibacter toxicus.</title>
        <authorList>
            <person name="Davis E.W.II."/>
            <person name="Tabima J.F."/>
            <person name="Weisberg A.J."/>
            <person name="Lopes L.D."/>
            <person name="Wiseman M.S."/>
            <person name="Wiseman M.S."/>
            <person name="Pupko T."/>
            <person name="Belcher M.S."/>
            <person name="Sechler A.J."/>
            <person name="Tancos M.A."/>
            <person name="Schroeder B.K."/>
            <person name="Murray T.D."/>
            <person name="Luster D.G."/>
            <person name="Schneider W.L."/>
            <person name="Rogers E."/>
            <person name="Andreote F.D."/>
            <person name="Grunwald N.J."/>
            <person name="Putnam M.L."/>
            <person name="Chang J.H."/>
        </authorList>
    </citation>
    <scope>NUCLEOTIDE SEQUENCE [LARGE SCALE GENOMIC DNA]</scope>
    <source>
        <strain evidence="4 5">AY1I9</strain>
    </source>
</reference>
<dbReference type="PANTHER" id="PTHR30590:SF2">
    <property type="entry name" value="INNER MEMBRANE PROTEIN"/>
    <property type="match status" value="1"/>
</dbReference>
<organism evidence="4 5">
    <name type="scientific">Rathayibacter rathayi</name>
    <name type="common">Corynebacterium rathayi</name>
    <dbReference type="NCBI Taxonomy" id="33887"/>
    <lineage>
        <taxon>Bacteria</taxon>
        <taxon>Bacillati</taxon>
        <taxon>Actinomycetota</taxon>
        <taxon>Actinomycetes</taxon>
        <taxon>Micrococcales</taxon>
        <taxon>Microbacteriaceae</taxon>
        <taxon>Rathayibacter</taxon>
    </lineage>
</organism>
<feature type="transmembrane region" description="Helical" evidence="2">
    <location>
        <begin position="148"/>
        <end position="166"/>
    </location>
</feature>
<evidence type="ECO:0000313" key="5">
    <source>
        <dbReference type="Proteomes" id="UP000237881"/>
    </source>
</evidence>
<feature type="compositionally biased region" description="Basic residues" evidence="1">
    <location>
        <begin position="1"/>
        <end position="10"/>
    </location>
</feature>
<dbReference type="Proteomes" id="UP000237881">
    <property type="component" value="Unassembled WGS sequence"/>
</dbReference>
<feature type="region of interest" description="Disordered" evidence="1">
    <location>
        <begin position="1"/>
        <end position="54"/>
    </location>
</feature>
<feature type="domain" description="DUF418" evidence="3">
    <location>
        <begin position="263"/>
        <end position="404"/>
    </location>
</feature>
<dbReference type="InterPro" id="IPR007349">
    <property type="entry name" value="DUF418"/>
</dbReference>
<feature type="transmembrane region" description="Helical" evidence="2">
    <location>
        <begin position="303"/>
        <end position="323"/>
    </location>
</feature>
<keyword evidence="2" id="KW-1133">Transmembrane helix</keyword>
<dbReference type="Pfam" id="PF04235">
    <property type="entry name" value="DUF418"/>
    <property type="match status" value="1"/>
</dbReference>
<sequence length="417" mass="43884">MDRRLRHPGHRRMDVPGAVAPHRDLPPVADRPRVAQRNTSDGRSTSGSGARRRLCSLSASPPARMLCPRAWHDGVMSVAADSRIVGLDVARGLAVLGMFAAHLAPVEIEMLWNGRSSVLFAVLAGVSIGLITGGAGRSLRPWRDTGSILLRGLYLLILGAALTLLGTPIAVILPHYGVMFLVAALLLFLPRALLAVLVAVTTIAGPLAVDALADTGGTWLSALPPTEALLAAQPLTWFTQYYPVPSWTAYVILGLLIARSDIRSATTQRWAVVGGAVAAVLGYGGGLLQGGPEAVEAHASTTAELIGAGGVACVAIGALTALLQRLTRLARAATPLAAVGAMPLTIYSLQLVALAIYLMPYEPFDFEAWRSWSLLGVFAIGSLVAAVVWRRFVGQGPLEWLLSRASLRPPGQRPALG</sequence>
<feature type="transmembrane region" description="Helical" evidence="2">
    <location>
        <begin position="371"/>
        <end position="389"/>
    </location>
</feature>
<dbReference type="PANTHER" id="PTHR30590">
    <property type="entry name" value="INNER MEMBRANE PROTEIN"/>
    <property type="match status" value="1"/>
</dbReference>
<evidence type="ECO:0000259" key="3">
    <source>
        <dbReference type="Pfam" id="PF04235"/>
    </source>
</evidence>
<dbReference type="EMBL" id="PSUL01000053">
    <property type="protein sequence ID" value="PPF10007.1"/>
    <property type="molecule type" value="Genomic_DNA"/>
</dbReference>
<gene>
    <name evidence="4" type="ORF">C5C04_14025</name>
</gene>
<dbReference type="AlphaFoldDB" id="A0ABD6W640"/>